<evidence type="ECO:0000256" key="4">
    <source>
        <dbReference type="PIRNR" id="PIRNR036492"/>
    </source>
</evidence>
<proteinExistence type="inferred from homology"/>
<comment type="similarity">
    <text evidence="1 4 6">Belongs to the aldehyde dehydrogenase family.</text>
</comment>
<dbReference type="PANTHER" id="PTHR43570">
    <property type="entry name" value="ALDEHYDE DEHYDROGENASE"/>
    <property type="match status" value="1"/>
</dbReference>
<dbReference type="Proteomes" id="UP000814385">
    <property type="component" value="Unassembled WGS sequence"/>
</dbReference>
<dbReference type="InterPro" id="IPR012394">
    <property type="entry name" value="Aldehyde_DH_NAD(P)"/>
</dbReference>
<reference evidence="8 9" key="1">
    <citation type="submission" date="2020-05" db="EMBL/GenBank/DDBJ databases">
        <title>Comparative genomic analysis of denitrifying bacteria from Halomonas genus.</title>
        <authorList>
            <person name="Wang L."/>
            <person name="Shao Z."/>
        </authorList>
    </citation>
    <scope>NUCLEOTIDE SEQUENCE [LARGE SCALE GENOMIC DNA]</scope>
    <source>
        <strain evidence="8 9">A4</strain>
    </source>
</reference>
<dbReference type="EMBL" id="JABFUC010000003">
    <property type="protein sequence ID" value="MCG6656985.1"/>
    <property type="molecule type" value="Genomic_DNA"/>
</dbReference>
<sequence>MNAPASSLRDHDVDSLQTLLSRQHEAYLADPVPDYSARIQDLKSLARMLKTHREEILQAISDDFGNRSRHETLLCEYTVVLSDIQHALKHLKRWMKPQRRAVDHNLYPGARNRVIPQPLGVIGVIVPWNFPLNLSLCPLVGIFAAGNRAMVKMSSNSSRLAALLARVSPDFFPEEKLAFVGDSKSGLGSAFSALPFDHLLFTGSSETGRRVMASAAANLTPVTLELGGKSPAIVADDFPLETSAGRLMQIKLLNAGQICTTVDYLFLPPDKVERFVELARELVAKRYPDLASDDYTSIIDEASYQRLWETVEDARLKGARVIRLSEGEGDERRRKFPPHILLDVTDDMLVMQREIFGPLLPIKTYRSIDEVIDYVASRPRPLALYPFTRDARLRDRLIERLISGGVSVNHCLMHVGQHELPFGGVGESGMGHYHGRDGFLNFSKLRPVYHQGPIDALGMLAPPYGKRADRILGLMQWLHRNLGK</sequence>
<feature type="active site" evidence="5">
    <location>
        <position position="225"/>
    </location>
</feature>
<dbReference type="RefSeq" id="WP_238976025.1">
    <property type="nucleotide sequence ID" value="NZ_JABFUC010000003.1"/>
</dbReference>
<gene>
    <name evidence="8" type="ORF">HOP52_04230</name>
</gene>
<evidence type="ECO:0000256" key="2">
    <source>
        <dbReference type="ARBA" id="ARBA00023002"/>
    </source>
</evidence>
<evidence type="ECO:0000259" key="7">
    <source>
        <dbReference type="Pfam" id="PF00171"/>
    </source>
</evidence>
<accession>A0ABS9P795</accession>
<dbReference type="InterPro" id="IPR016163">
    <property type="entry name" value="Ald_DH_C"/>
</dbReference>
<name>A0ABS9P795_9GAMM</name>
<dbReference type="PROSITE" id="PS00687">
    <property type="entry name" value="ALDEHYDE_DEHYDR_GLU"/>
    <property type="match status" value="1"/>
</dbReference>
<evidence type="ECO:0000256" key="5">
    <source>
        <dbReference type="PROSITE-ProRule" id="PRU10007"/>
    </source>
</evidence>
<dbReference type="PIRSF" id="PIRSF036492">
    <property type="entry name" value="ALDH"/>
    <property type="match status" value="1"/>
</dbReference>
<feature type="domain" description="Aldehyde dehydrogenase" evidence="7">
    <location>
        <begin position="37"/>
        <end position="446"/>
    </location>
</feature>
<dbReference type="InterPro" id="IPR029510">
    <property type="entry name" value="Ald_DH_CS_GLU"/>
</dbReference>
<dbReference type="PANTHER" id="PTHR43570:SF20">
    <property type="entry name" value="ALDEHYDE DEHYDROGENASE ALDX-RELATED"/>
    <property type="match status" value="1"/>
</dbReference>
<keyword evidence="2 4" id="KW-0560">Oxidoreductase</keyword>
<keyword evidence="9" id="KW-1185">Reference proteome</keyword>
<keyword evidence="3" id="KW-0520">NAD</keyword>
<evidence type="ECO:0000256" key="3">
    <source>
        <dbReference type="ARBA" id="ARBA00023027"/>
    </source>
</evidence>
<comment type="caution">
    <text evidence="8">The sequence shown here is derived from an EMBL/GenBank/DDBJ whole genome shotgun (WGS) entry which is preliminary data.</text>
</comment>
<evidence type="ECO:0000256" key="1">
    <source>
        <dbReference type="ARBA" id="ARBA00009986"/>
    </source>
</evidence>
<dbReference type="SUPFAM" id="SSF53720">
    <property type="entry name" value="ALDH-like"/>
    <property type="match status" value="1"/>
</dbReference>
<dbReference type="Gene3D" id="3.40.605.10">
    <property type="entry name" value="Aldehyde Dehydrogenase, Chain A, domain 1"/>
    <property type="match status" value="1"/>
</dbReference>
<dbReference type="CDD" id="cd07133">
    <property type="entry name" value="ALDH_CALDH_CalB"/>
    <property type="match status" value="1"/>
</dbReference>
<dbReference type="InterPro" id="IPR016162">
    <property type="entry name" value="Ald_DH_N"/>
</dbReference>
<protein>
    <recommendedName>
        <fullName evidence="4">Aldehyde dehydrogenase</fullName>
    </recommendedName>
</protein>
<dbReference type="InterPro" id="IPR015590">
    <property type="entry name" value="Aldehyde_DH_dom"/>
</dbReference>
<evidence type="ECO:0000256" key="6">
    <source>
        <dbReference type="RuleBase" id="RU003345"/>
    </source>
</evidence>
<evidence type="ECO:0000313" key="9">
    <source>
        <dbReference type="Proteomes" id="UP000814385"/>
    </source>
</evidence>
<dbReference type="InterPro" id="IPR016161">
    <property type="entry name" value="Ald_DH/histidinol_DH"/>
</dbReference>
<evidence type="ECO:0000313" key="8">
    <source>
        <dbReference type="EMBL" id="MCG6656985.1"/>
    </source>
</evidence>
<dbReference type="Gene3D" id="3.40.309.10">
    <property type="entry name" value="Aldehyde Dehydrogenase, Chain A, domain 2"/>
    <property type="match status" value="1"/>
</dbReference>
<organism evidence="8 9">
    <name type="scientific">Billgrantia campisalis</name>
    <dbReference type="NCBI Taxonomy" id="74661"/>
    <lineage>
        <taxon>Bacteria</taxon>
        <taxon>Pseudomonadati</taxon>
        <taxon>Pseudomonadota</taxon>
        <taxon>Gammaproteobacteria</taxon>
        <taxon>Oceanospirillales</taxon>
        <taxon>Halomonadaceae</taxon>
        <taxon>Billgrantia</taxon>
    </lineage>
</organism>
<dbReference type="Pfam" id="PF00171">
    <property type="entry name" value="Aldedh"/>
    <property type="match status" value="1"/>
</dbReference>